<dbReference type="GO" id="GO:0042941">
    <property type="term" value="P:D-alanine transmembrane transport"/>
    <property type="evidence" value="ECO:0007669"/>
    <property type="project" value="TreeGrafter"/>
</dbReference>
<dbReference type="GO" id="GO:0016887">
    <property type="term" value="F:ATP hydrolysis activity"/>
    <property type="evidence" value="ECO:0007669"/>
    <property type="project" value="InterPro"/>
</dbReference>
<dbReference type="SMART" id="SM00382">
    <property type="entry name" value="AAA"/>
    <property type="match status" value="1"/>
</dbReference>
<evidence type="ECO:0000256" key="1">
    <source>
        <dbReference type="ARBA" id="ARBA00022448"/>
    </source>
</evidence>
<dbReference type="EMBL" id="CADCUX010000041">
    <property type="protein sequence ID" value="CAA9386543.1"/>
    <property type="molecule type" value="Genomic_DNA"/>
</dbReference>
<sequence>MTAALSLANVCKAFGGLRAVDDVTFDVQPGERRVLIGPNGAGKTSLFHCISGALLPTSGRITCFGEDVTRLAEHKRTALGVGRTFQISSVFNELTVFENLAAASLGVTAAKWSWWRPVGSMPGVAERAKEELQRVGLAGLEGQLVKHLSYGQRRQLELALALINRPRLLLLDEPCAGLSPAERVRLSGIVRALPPSITMVMIEHDMDVALRLADRVSVLHRGRIILEGTSSEVSANPQVREVYFGQV</sequence>
<dbReference type="PANTHER" id="PTHR45772">
    <property type="entry name" value="CONSERVED COMPONENT OF ABC TRANSPORTER FOR NATURAL AMINO ACIDS-RELATED"/>
    <property type="match status" value="1"/>
</dbReference>
<dbReference type="Gene3D" id="3.40.50.300">
    <property type="entry name" value="P-loop containing nucleotide triphosphate hydrolases"/>
    <property type="match status" value="1"/>
</dbReference>
<evidence type="ECO:0000256" key="4">
    <source>
        <dbReference type="ARBA" id="ARBA00022840"/>
    </source>
</evidence>
<dbReference type="InterPro" id="IPR003439">
    <property type="entry name" value="ABC_transporter-like_ATP-bd"/>
</dbReference>
<proteinExistence type="predicted"/>
<dbReference type="InterPro" id="IPR027417">
    <property type="entry name" value="P-loop_NTPase"/>
</dbReference>
<protein>
    <submittedName>
        <fullName evidence="6">ABC transporter, ATP-binding protein 1 (Cluster 4, leucine/isoleucine/valine/benzoate)</fullName>
    </submittedName>
</protein>
<accession>A0A6J4NFH7</accession>
<keyword evidence="2" id="KW-1003">Cell membrane</keyword>
<evidence type="ECO:0000256" key="3">
    <source>
        <dbReference type="ARBA" id="ARBA00022741"/>
    </source>
</evidence>
<keyword evidence="2" id="KW-0472">Membrane</keyword>
<dbReference type="GO" id="GO:0005524">
    <property type="term" value="F:ATP binding"/>
    <property type="evidence" value="ECO:0007669"/>
    <property type="project" value="UniProtKB-KW"/>
</dbReference>
<dbReference type="AlphaFoldDB" id="A0A6J4NFH7"/>
<dbReference type="GO" id="GO:0005304">
    <property type="term" value="F:L-valine transmembrane transporter activity"/>
    <property type="evidence" value="ECO:0007669"/>
    <property type="project" value="TreeGrafter"/>
</dbReference>
<dbReference type="Pfam" id="PF12399">
    <property type="entry name" value="BCA_ABC_TP_C"/>
    <property type="match status" value="1"/>
</dbReference>
<dbReference type="InterPro" id="IPR032823">
    <property type="entry name" value="BCA_ABC_TP_C"/>
</dbReference>
<dbReference type="SUPFAM" id="SSF52540">
    <property type="entry name" value="P-loop containing nucleoside triphosphate hydrolases"/>
    <property type="match status" value="1"/>
</dbReference>
<keyword evidence="4 6" id="KW-0067">ATP-binding</keyword>
<gene>
    <name evidence="6" type="ORF">AVDCRST_MAG51-154</name>
</gene>
<keyword evidence="3" id="KW-0547">Nucleotide-binding</keyword>
<dbReference type="GO" id="GO:0015188">
    <property type="term" value="F:L-isoleucine transmembrane transporter activity"/>
    <property type="evidence" value="ECO:0007669"/>
    <property type="project" value="TreeGrafter"/>
</dbReference>
<dbReference type="GO" id="GO:1903806">
    <property type="term" value="P:L-isoleucine import across plasma membrane"/>
    <property type="evidence" value="ECO:0007669"/>
    <property type="project" value="TreeGrafter"/>
</dbReference>
<dbReference type="InterPro" id="IPR003593">
    <property type="entry name" value="AAA+_ATPase"/>
</dbReference>
<dbReference type="GO" id="GO:0015192">
    <property type="term" value="F:L-phenylalanine transmembrane transporter activity"/>
    <property type="evidence" value="ECO:0007669"/>
    <property type="project" value="TreeGrafter"/>
</dbReference>
<dbReference type="CDD" id="cd03219">
    <property type="entry name" value="ABC_Mj1267_LivG_branched"/>
    <property type="match status" value="1"/>
</dbReference>
<feature type="domain" description="ABC transporter" evidence="5">
    <location>
        <begin position="5"/>
        <end position="246"/>
    </location>
</feature>
<organism evidence="6">
    <name type="scientific">uncultured Ramlibacter sp</name>
    <dbReference type="NCBI Taxonomy" id="260755"/>
    <lineage>
        <taxon>Bacteria</taxon>
        <taxon>Pseudomonadati</taxon>
        <taxon>Pseudomonadota</taxon>
        <taxon>Betaproteobacteria</taxon>
        <taxon>Burkholderiales</taxon>
        <taxon>Comamonadaceae</taxon>
        <taxon>Ramlibacter</taxon>
        <taxon>environmental samples</taxon>
    </lineage>
</organism>
<dbReference type="GO" id="GO:0005886">
    <property type="term" value="C:plasma membrane"/>
    <property type="evidence" value="ECO:0007669"/>
    <property type="project" value="TreeGrafter"/>
</dbReference>
<dbReference type="GO" id="GO:1903805">
    <property type="term" value="P:L-valine import across plasma membrane"/>
    <property type="evidence" value="ECO:0007669"/>
    <property type="project" value="TreeGrafter"/>
</dbReference>
<evidence type="ECO:0000256" key="2">
    <source>
        <dbReference type="ARBA" id="ARBA00022475"/>
    </source>
</evidence>
<dbReference type="InterPro" id="IPR051120">
    <property type="entry name" value="ABC_AA/LPS_Transport"/>
</dbReference>
<reference evidence="6" key="1">
    <citation type="submission" date="2020-02" db="EMBL/GenBank/DDBJ databases">
        <authorList>
            <person name="Meier V. D."/>
        </authorList>
    </citation>
    <scope>NUCLEOTIDE SEQUENCE</scope>
    <source>
        <strain evidence="6">AVDCRST_MAG51</strain>
    </source>
</reference>
<dbReference type="Pfam" id="PF00005">
    <property type="entry name" value="ABC_tran"/>
    <property type="match status" value="1"/>
</dbReference>
<dbReference type="GO" id="GO:0015808">
    <property type="term" value="P:L-alanine transport"/>
    <property type="evidence" value="ECO:0007669"/>
    <property type="project" value="TreeGrafter"/>
</dbReference>
<dbReference type="PANTHER" id="PTHR45772:SF7">
    <property type="entry name" value="AMINO ACID ABC TRANSPORTER ATP-BINDING PROTEIN"/>
    <property type="match status" value="1"/>
</dbReference>
<evidence type="ECO:0000313" key="6">
    <source>
        <dbReference type="EMBL" id="CAA9386543.1"/>
    </source>
</evidence>
<evidence type="ECO:0000259" key="5">
    <source>
        <dbReference type="PROSITE" id="PS50893"/>
    </source>
</evidence>
<name>A0A6J4NFH7_9BURK</name>
<dbReference type="PROSITE" id="PS50893">
    <property type="entry name" value="ABC_TRANSPORTER_2"/>
    <property type="match status" value="1"/>
</dbReference>
<keyword evidence="1" id="KW-0813">Transport</keyword>